<dbReference type="InterPro" id="IPR006199">
    <property type="entry name" value="LexA_DNA-bd_dom"/>
</dbReference>
<dbReference type="InterPro" id="IPR036390">
    <property type="entry name" value="WH_DNA-bd_sf"/>
</dbReference>
<dbReference type="OrthoDB" id="2187688at2"/>
<comment type="caution">
    <text evidence="2">The sequence shown here is derived from an EMBL/GenBank/DDBJ whole genome shotgun (WGS) entry which is preliminary data.</text>
</comment>
<dbReference type="AlphaFoldDB" id="A0A6I0ET49"/>
<dbReference type="RefSeq" id="WP_151620511.1">
    <property type="nucleotide sequence ID" value="NZ_WBXO01000007.1"/>
</dbReference>
<dbReference type="Pfam" id="PF01726">
    <property type="entry name" value="LexA_DNA_bind"/>
    <property type="match status" value="1"/>
</dbReference>
<dbReference type="Gene3D" id="1.10.10.10">
    <property type="entry name" value="Winged helix-like DNA-binding domain superfamily/Winged helix DNA-binding domain"/>
    <property type="match status" value="1"/>
</dbReference>
<dbReference type="InterPro" id="IPR036388">
    <property type="entry name" value="WH-like_DNA-bd_sf"/>
</dbReference>
<feature type="domain" description="LexA repressor DNA-binding" evidence="1">
    <location>
        <begin position="4"/>
        <end position="58"/>
    </location>
</feature>
<dbReference type="GO" id="GO:0004252">
    <property type="term" value="F:serine-type endopeptidase activity"/>
    <property type="evidence" value="ECO:0007669"/>
    <property type="project" value="InterPro"/>
</dbReference>
<dbReference type="GO" id="GO:0006508">
    <property type="term" value="P:proteolysis"/>
    <property type="evidence" value="ECO:0007669"/>
    <property type="project" value="InterPro"/>
</dbReference>
<protein>
    <submittedName>
        <fullName evidence="2">Winged helix-turn-helix transcriptional regulator</fullName>
    </submittedName>
</protein>
<accession>A0A6I0ET49</accession>
<keyword evidence="3" id="KW-1185">Reference proteome</keyword>
<reference evidence="2 3" key="1">
    <citation type="submission" date="2019-10" db="EMBL/GenBank/DDBJ databases">
        <title>Whole-genome sequence of the extremophile Heliorestis acidaminivorans DSM 24790.</title>
        <authorList>
            <person name="Kyndt J.A."/>
            <person name="Meyer T.E."/>
        </authorList>
    </citation>
    <scope>NUCLEOTIDE SEQUENCE [LARGE SCALE GENOMIC DNA]</scope>
    <source>
        <strain evidence="2 3">DSM 24790</strain>
    </source>
</reference>
<organism evidence="2 3">
    <name type="scientific">Heliorestis acidaminivorans</name>
    <dbReference type="NCBI Taxonomy" id="553427"/>
    <lineage>
        <taxon>Bacteria</taxon>
        <taxon>Bacillati</taxon>
        <taxon>Bacillota</taxon>
        <taxon>Clostridia</taxon>
        <taxon>Eubacteriales</taxon>
        <taxon>Heliobacteriaceae</taxon>
        <taxon>Heliorestis</taxon>
    </lineage>
</organism>
<sequence length="68" mass="8186">MTMHLTRREQDLHVMLKEYIQVKGYSPRIREIGEKMGWPSSSTVHYYLERLEKKGYISKITFQLIPDK</sequence>
<proteinExistence type="predicted"/>
<dbReference type="SUPFAM" id="SSF46785">
    <property type="entry name" value="Winged helix' DNA-binding domain"/>
    <property type="match status" value="1"/>
</dbReference>
<evidence type="ECO:0000313" key="3">
    <source>
        <dbReference type="Proteomes" id="UP000468766"/>
    </source>
</evidence>
<gene>
    <name evidence="2" type="ORF">F9B85_10080</name>
</gene>
<evidence type="ECO:0000313" key="2">
    <source>
        <dbReference type="EMBL" id="KAB2952151.1"/>
    </source>
</evidence>
<evidence type="ECO:0000259" key="1">
    <source>
        <dbReference type="Pfam" id="PF01726"/>
    </source>
</evidence>
<dbReference type="Proteomes" id="UP000468766">
    <property type="component" value="Unassembled WGS sequence"/>
</dbReference>
<dbReference type="EMBL" id="WBXO01000007">
    <property type="protein sequence ID" value="KAB2952151.1"/>
    <property type="molecule type" value="Genomic_DNA"/>
</dbReference>
<name>A0A6I0ET49_9FIRM</name>